<dbReference type="InterPro" id="IPR002699">
    <property type="entry name" value="V_ATPase_D"/>
</dbReference>
<name>A0A0C3RIZ1_9PORP</name>
<evidence type="ECO:0000313" key="6">
    <source>
        <dbReference type="EMBL" id="KIO47424.1"/>
    </source>
</evidence>
<feature type="coiled-coil region" evidence="4">
    <location>
        <begin position="40"/>
        <end position="74"/>
    </location>
</feature>
<comment type="similarity">
    <text evidence="1">Belongs to the V-ATPase D subunit family.</text>
</comment>
<keyword evidence="3" id="KW-0406">Ion transport</keyword>
<dbReference type="Gene3D" id="1.10.287.3240">
    <property type="match status" value="1"/>
</dbReference>
<dbReference type="Proteomes" id="UP000031937">
    <property type="component" value="Unassembled WGS sequence"/>
</dbReference>
<dbReference type="NCBIfam" id="NF002565">
    <property type="entry name" value="PRK02195.1"/>
    <property type="match status" value="1"/>
</dbReference>
<evidence type="ECO:0000313" key="7">
    <source>
        <dbReference type="Proteomes" id="UP000031937"/>
    </source>
</evidence>
<gene>
    <name evidence="5" type="ORF">BA92_03000</name>
    <name evidence="6" type="ORF">IE90_00165</name>
</gene>
<dbReference type="OrthoDB" id="9806712at2"/>
<dbReference type="Pfam" id="PF01813">
    <property type="entry name" value="ATP-synt_D"/>
    <property type="match status" value="1"/>
</dbReference>
<evidence type="ECO:0000313" key="5">
    <source>
        <dbReference type="EMBL" id="KIO46054.1"/>
    </source>
</evidence>
<evidence type="ECO:0000256" key="1">
    <source>
        <dbReference type="ARBA" id="ARBA00005850"/>
    </source>
</evidence>
<dbReference type="EMBL" id="JPIU01000036">
    <property type="protein sequence ID" value="KIO46054.1"/>
    <property type="molecule type" value="Genomic_DNA"/>
</dbReference>
<dbReference type="RefSeq" id="WP_041501907.1">
    <property type="nucleotide sequence ID" value="NZ_JPIT01000006.1"/>
</dbReference>
<reference evidence="6 7" key="2">
    <citation type="submission" date="2014-07" db="EMBL/GenBank/DDBJ databases">
        <title>Porphyromonadaceae bacterium OUH 334697 = ATCC BAA-2682 = DSM 28341 draft genome.</title>
        <authorList>
            <person name="Sydenham T.V."/>
            <person name="Hasman H."/>
            <person name="Justesen U.S."/>
        </authorList>
    </citation>
    <scope>NUCLEOTIDE SEQUENCE [LARGE SCALE GENOMIC DNA]</scope>
    <source>
        <strain evidence="6 7">OUH 334697</strain>
    </source>
</reference>
<evidence type="ECO:0000256" key="2">
    <source>
        <dbReference type="ARBA" id="ARBA00022448"/>
    </source>
</evidence>
<keyword evidence="4" id="KW-0175">Coiled coil</keyword>
<proteinExistence type="inferred from homology"/>
<dbReference type="GO" id="GO:0046961">
    <property type="term" value="F:proton-transporting ATPase activity, rotational mechanism"/>
    <property type="evidence" value="ECO:0007669"/>
    <property type="project" value="InterPro"/>
</dbReference>
<dbReference type="Proteomes" id="UP000031980">
    <property type="component" value="Unassembled WGS sequence"/>
</dbReference>
<keyword evidence="8" id="KW-1185">Reference proteome</keyword>
<accession>A0A0C3RIZ1</accession>
<comment type="caution">
    <text evidence="5">The sequence shown here is derived from an EMBL/GenBank/DDBJ whole genome shotgun (WGS) entry which is preliminary data.</text>
</comment>
<sequence>MAIKFQYNKTSLQGLDKQLKMRVRALPTIKNKESALRSEVKKAKQVADEFDEKLEETLNQLHDMLQLYDEYSKDILVVKEVNMSVKKIAGVKTPVLDGVEYEVKDFSLFNRPGWFLDGVQYIKEVVDIALEREFYMRKMELLDKARKKTTQKVNLYEKVQIPGFQEAIRKIKRFLEDEENLSKSSQKIVKNRKMMEAES</sequence>
<evidence type="ECO:0000256" key="4">
    <source>
        <dbReference type="SAM" id="Coils"/>
    </source>
</evidence>
<dbReference type="EMBL" id="JPIT01000006">
    <property type="protein sequence ID" value="KIO47424.1"/>
    <property type="molecule type" value="Genomic_DNA"/>
</dbReference>
<evidence type="ECO:0000313" key="8">
    <source>
        <dbReference type="Proteomes" id="UP000031980"/>
    </source>
</evidence>
<evidence type="ECO:0000256" key="3">
    <source>
        <dbReference type="ARBA" id="ARBA00023065"/>
    </source>
</evidence>
<protein>
    <submittedName>
        <fullName evidence="5">ATP synthase subunit D</fullName>
    </submittedName>
</protein>
<organism evidence="5 8">
    <name type="scientific">Sanguibacteroides justesenii</name>
    <dbReference type="NCBI Taxonomy" id="1547597"/>
    <lineage>
        <taxon>Bacteria</taxon>
        <taxon>Pseudomonadati</taxon>
        <taxon>Bacteroidota</taxon>
        <taxon>Bacteroidia</taxon>
        <taxon>Bacteroidales</taxon>
        <taxon>Porphyromonadaceae</taxon>
        <taxon>Sanguibacteroides</taxon>
    </lineage>
</organism>
<keyword evidence="2" id="KW-0813">Transport</keyword>
<dbReference type="AlphaFoldDB" id="A0A0C3RIZ1"/>
<reference evidence="5 8" key="1">
    <citation type="submission" date="2014-07" db="EMBL/GenBank/DDBJ databases">
        <title>Porphyromonadaceae bacterium OUH 308042 = ATCC BAA-2681 = DSM 28342 draft genome.</title>
        <authorList>
            <person name="Sydenham T.V."/>
            <person name="Hasman H."/>
            <person name="Justensen U.S."/>
        </authorList>
    </citation>
    <scope>NUCLEOTIDE SEQUENCE [LARGE SCALE GENOMIC DNA]</scope>
    <source>
        <strain evidence="5 8">OUH 308042</strain>
    </source>
</reference>